<evidence type="ECO:0000256" key="6">
    <source>
        <dbReference type="ARBA" id="ARBA00022801"/>
    </source>
</evidence>
<keyword evidence="5" id="KW-0255">Endonuclease</keyword>
<keyword evidence="8" id="KW-0479">Metal-binding</keyword>
<keyword evidence="7" id="KW-0695">RNA-directed DNA polymerase</keyword>
<comment type="caution">
    <text evidence="11">The sequence shown here is derived from an EMBL/GenBank/DDBJ whole genome shotgun (WGS) entry which is preliminary data.</text>
</comment>
<dbReference type="GO" id="GO:0008270">
    <property type="term" value="F:zinc ion binding"/>
    <property type="evidence" value="ECO:0007669"/>
    <property type="project" value="UniProtKB-KW"/>
</dbReference>
<evidence type="ECO:0000256" key="7">
    <source>
        <dbReference type="ARBA" id="ARBA00022918"/>
    </source>
</evidence>
<feature type="domain" description="Integrase catalytic" evidence="10">
    <location>
        <begin position="729"/>
        <end position="891"/>
    </location>
</feature>
<dbReference type="PANTHER" id="PTHR37984">
    <property type="entry name" value="PROTEIN CBG26694"/>
    <property type="match status" value="1"/>
</dbReference>
<dbReference type="Gene3D" id="2.40.70.10">
    <property type="entry name" value="Acid Proteases"/>
    <property type="match status" value="1"/>
</dbReference>
<evidence type="ECO:0000256" key="2">
    <source>
        <dbReference type="ARBA" id="ARBA00022679"/>
    </source>
</evidence>
<organism evidence="11 12">
    <name type="scientific">Rhamnusium bicolor</name>
    <dbReference type="NCBI Taxonomy" id="1586634"/>
    <lineage>
        <taxon>Eukaryota</taxon>
        <taxon>Metazoa</taxon>
        <taxon>Ecdysozoa</taxon>
        <taxon>Arthropoda</taxon>
        <taxon>Hexapoda</taxon>
        <taxon>Insecta</taxon>
        <taxon>Pterygota</taxon>
        <taxon>Neoptera</taxon>
        <taxon>Endopterygota</taxon>
        <taxon>Coleoptera</taxon>
        <taxon>Polyphaga</taxon>
        <taxon>Cucujiformia</taxon>
        <taxon>Chrysomeloidea</taxon>
        <taxon>Cerambycidae</taxon>
        <taxon>Lepturinae</taxon>
        <taxon>Rhagiini</taxon>
        <taxon>Rhamnusium</taxon>
    </lineage>
</organism>
<dbReference type="Proteomes" id="UP001162156">
    <property type="component" value="Unassembled WGS sequence"/>
</dbReference>
<dbReference type="InterPro" id="IPR036397">
    <property type="entry name" value="RNaseH_sf"/>
</dbReference>
<dbReference type="SUPFAM" id="SSF57756">
    <property type="entry name" value="Retrovirus zinc finger-like domains"/>
    <property type="match status" value="1"/>
</dbReference>
<dbReference type="InterPro" id="IPR041588">
    <property type="entry name" value="Integrase_H2C2"/>
</dbReference>
<evidence type="ECO:0000256" key="4">
    <source>
        <dbReference type="ARBA" id="ARBA00022722"/>
    </source>
</evidence>
<dbReference type="InterPro" id="IPR001878">
    <property type="entry name" value="Znf_CCHC"/>
</dbReference>
<protein>
    <recommendedName>
        <fullName evidence="1">RNA-directed DNA polymerase</fullName>
        <ecNumber evidence="1">2.7.7.49</ecNumber>
    </recommendedName>
</protein>
<evidence type="ECO:0000313" key="11">
    <source>
        <dbReference type="EMBL" id="KAJ8968241.1"/>
    </source>
</evidence>
<dbReference type="EC" id="2.7.7.49" evidence="1"/>
<sequence length="966" mass="110284">MARKITINKLDKDELSYELTVRGISTGNVEEMRSRLSMAFKMEKSGDSLKYPNYPFTFDEDYDAVKEKLDVLERLILDFDMSPKSGEALKVQTKLAYTLGRLDNMVIEDGENLKKKSDLLARTLSLMDKFNGKLEAHDEKNQDTPPIVGILERNLERDTFNEGIGNISRSSAVEELTRPSTSGSTKSIPPNKWNIKFSGNLREMSLSAFLEQVEELRIARHVSKETLLDSGIDLFSGKAFSFYQDIRRYVNSWEELIEEFKLEFRGTRHDEELLKEIENRTQAKDESIGIYLAIMSSYFNRLTYSISEKAKLAILLRNIRPSLQQGIGLREVSSIGELRVICRKLGEKNVNMENFREPPPRRANTLEPDLAYVEEVTEKVNTRDLPTPHGSGKSKEIICFKCRKPGHKAVGCTLVKKMHCFRCKREGYTVRTCPDCAGSGKRTATLLGGRTSSVATGASTTRIVPVLDFILDHAKDDERPYLEVDILGTKLLGLLDSGATCTILGNEGWKLVGRLGISIDPSQKTMVTVANGEKCTSIGKCTLPMRVRNRVVALDVIVVPELPRMLILGQDFWIRMGIVPDLRSKEWQFSENPDVFSIQQVKDQTVLSHFEQIRLQAVIDRNVELMGWRVADNKLYKYVKQDYPELAKGMDFWKLVVPKSDRGRLISSAHDPPICGHMGVYKTYSRLTEKYYWPKMRYDIANYIRKCNVCTAHKPSNKSPADMMVSHLKVDRPWEMISTDIMGPLPRSKKGNSFILVVTDYLSKFALVFALRTASTENIIRKIREEVFLIFGVARKVICDNGPQFRSKKFADFAGEFKFDCKYNANYHARANPTERTNGTIKIMMSMNMMLSGEDYSKDVILEVEDGNQTNVRKRLEEAGKRSCARYNLRKRYEEFKPGQLVWKKNYTLSNAGNYYSAKLAPKYVGPYYINEKVSPWTYILRDRDAKILKGTWHIKDLKSAPTSEN</sequence>
<accession>A0AAV8ZS19</accession>
<dbReference type="CDD" id="cd00303">
    <property type="entry name" value="retropepsin_like"/>
    <property type="match status" value="1"/>
</dbReference>
<dbReference type="InterPro" id="IPR050951">
    <property type="entry name" value="Retrovirus_Pol_polyprotein"/>
</dbReference>
<dbReference type="PANTHER" id="PTHR37984:SF5">
    <property type="entry name" value="PROTEIN NYNRIN-LIKE"/>
    <property type="match status" value="1"/>
</dbReference>
<dbReference type="InterPro" id="IPR021109">
    <property type="entry name" value="Peptidase_aspartic_dom_sf"/>
</dbReference>
<keyword evidence="6" id="KW-0378">Hydrolase</keyword>
<evidence type="ECO:0000256" key="3">
    <source>
        <dbReference type="ARBA" id="ARBA00022695"/>
    </source>
</evidence>
<dbReference type="SUPFAM" id="SSF53098">
    <property type="entry name" value="Ribonuclease H-like"/>
    <property type="match status" value="1"/>
</dbReference>
<name>A0AAV8ZS19_9CUCU</name>
<dbReference type="PROSITE" id="PS50994">
    <property type="entry name" value="INTEGRASE"/>
    <property type="match status" value="1"/>
</dbReference>
<dbReference type="SUPFAM" id="SSF50630">
    <property type="entry name" value="Acid proteases"/>
    <property type="match status" value="1"/>
</dbReference>
<proteinExistence type="predicted"/>
<dbReference type="SMART" id="SM00343">
    <property type="entry name" value="ZnF_C2HC"/>
    <property type="match status" value="2"/>
</dbReference>
<evidence type="ECO:0000256" key="5">
    <source>
        <dbReference type="ARBA" id="ARBA00022759"/>
    </source>
</evidence>
<dbReference type="Pfam" id="PF03732">
    <property type="entry name" value="Retrotrans_gag"/>
    <property type="match status" value="1"/>
</dbReference>
<reference evidence="11" key="1">
    <citation type="journal article" date="2023" name="Insect Mol. Biol.">
        <title>Genome sequencing provides insights into the evolution of gene families encoding plant cell wall-degrading enzymes in longhorned beetles.</title>
        <authorList>
            <person name="Shin N.R."/>
            <person name="Okamura Y."/>
            <person name="Kirsch R."/>
            <person name="Pauchet Y."/>
        </authorList>
    </citation>
    <scope>NUCLEOTIDE SEQUENCE</scope>
    <source>
        <strain evidence="11">RBIC_L_NR</strain>
    </source>
</reference>
<evidence type="ECO:0000259" key="9">
    <source>
        <dbReference type="PROSITE" id="PS50158"/>
    </source>
</evidence>
<keyword evidence="4" id="KW-0540">Nuclease</keyword>
<keyword evidence="8" id="KW-0863">Zinc-finger</keyword>
<dbReference type="GO" id="GO:0015074">
    <property type="term" value="P:DNA integration"/>
    <property type="evidence" value="ECO:0007669"/>
    <property type="project" value="InterPro"/>
</dbReference>
<dbReference type="AlphaFoldDB" id="A0AAV8ZS19"/>
<gene>
    <name evidence="11" type="ORF">NQ314_002388</name>
</gene>
<dbReference type="Pfam" id="PF17921">
    <property type="entry name" value="Integrase_H2C2"/>
    <property type="match status" value="1"/>
</dbReference>
<dbReference type="Pfam" id="PF00665">
    <property type="entry name" value="rve"/>
    <property type="match status" value="1"/>
</dbReference>
<dbReference type="InterPro" id="IPR036875">
    <property type="entry name" value="Znf_CCHC_sf"/>
</dbReference>
<dbReference type="Pfam" id="PF13650">
    <property type="entry name" value="Asp_protease_2"/>
    <property type="match status" value="1"/>
</dbReference>
<dbReference type="Gene3D" id="3.30.420.10">
    <property type="entry name" value="Ribonuclease H-like superfamily/Ribonuclease H"/>
    <property type="match status" value="1"/>
</dbReference>
<dbReference type="InterPro" id="IPR001969">
    <property type="entry name" value="Aspartic_peptidase_AS"/>
</dbReference>
<evidence type="ECO:0000256" key="1">
    <source>
        <dbReference type="ARBA" id="ARBA00012493"/>
    </source>
</evidence>
<dbReference type="GO" id="GO:0006508">
    <property type="term" value="P:proteolysis"/>
    <property type="evidence" value="ECO:0007669"/>
    <property type="project" value="InterPro"/>
</dbReference>
<dbReference type="InterPro" id="IPR005162">
    <property type="entry name" value="Retrotrans_gag_dom"/>
</dbReference>
<dbReference type="GO" id="GO:0003676">
    <property type="term" value="F:nucleic acid binding"/>
    <property type="evidence" value="ECO:0007669"/>
    <property type="project" value="InterPro"/>
</dbReference>
<dbReference type="FunFam" id="1.10.340.70:FF:000001">
    <property type="entry name" value="Retrovirus-related Pol polyprotein from transposon gypsy-like Protein"/>
    <property type="match status" value="1"/>
</dbReference>
<feature type="domain" description="CCHC-type" evidence="9">
    <location>
        <begin position="399"/>
        <end position="412"/>
    </location>
</feature>
<keyword evidence="12" id="KW-1185">Reference proteome</keyword>
<keyword evidence="2" id="KW-0808">Transferase</keyword>
<dbReference type="InterPro" id="IPR012337">
    <property type="entry name" value="RNaseH-like_sf"/>
</dbReference>
<dbReference type="Gene3D" id="4.10.60.10">
    <property type="entry name" value="Zinc finger, CCHC-type"/>
    <property type="match status" value="1"/>
</dbReference>
<dbReference type="EMBL" id="JANEYF010000746">
    <property type="protein sequence ID" value="KAJ8968241.1"/>
    <property type="molecule type" value="Genomic_DNA"/>
</dbReference>
<evidence type="ECO:0000313" key="12">
    <source>
        <dbReference type="Proteomes" id="UP001162156"/>
    </source>
</evidence>
<dbReference type="GO" id="GO:0003964">
    <property type="term" value="F:RNA-directed DNA polymerase activity"/>
    <property type="evidence" value="ECO:0007669"/>
    <property type="project" value="UniProtKB-KW"/>
</dbReference>
<evidence type="ECO:0000256" key="8">
    <source>
        <dbReference type="PROSITE-ProRule" id="PRU00047"/>
    </source>
</evidence>
<keyword evidence="3" id="KW-0548">Nucleotidyltransferase</keyword>
<dbReference type="Gene3D" id="1.10.340.70">
    <property type="match status" value="1"/>
</dbReference>
<dbReference type="PROSITE" id="PS00141">
    <property type="entry name" value="ASP_PROTEASE"/>
    <property type="match status" value="1"/>
</dbReference>
<dbReference type="GO" id="GO:0004519">
    <property type="term" value="F:endonuclease activity"/>
    <property type="evidence" value="ECO:0007669"/>
    <property type="project" value="UniProtKB-KW"/>
</dbReference>
<dbReference type="GO" id="GO:0004190">
    <property type="term" value="F:aspartic-type endopeptidase activity"/>
    <property type="evidence" value="ECO:0007669"/>
    <property type="project" value="InterPro"/>
</dbReference>
<dbReference type="PROSITE" id="PS50158">
    <property type="entry name" value="ZF_CCHC"/>
    <property type="match status" value="1"/>
</dbReference>
<evidence type="ECO:0000259" key="10">
    <source>
        <dbReference type="PROSITE" id="PS50994"/>
    </source>
</evidence>
<dbReference type="InterPro" id="IPR001584">
    <property type="entry name" value="Integrase_cat-core"/>
</dbReference>
<keyword evidence="8" id="KW-0862">Zinc</keyword>